<dbReference type="Pfam" id="PF06037">
    <property type="entry name" value="DUF922"/>
    <property type="match status" value="1"/>
</dbReference>
<dbReference type="RefSeq" id="WP_037275996.1">
    <property type="nucleotide sequence ID" value="NZ_KN293991.1"/>
</dbReference>
<accession>A0A0A0HTT7</accession>
<reference evidence="2 3" key="1">
    <citation type="submission" date="2013-01" db="EMBL/GenBank/DDBJ databases">
        <authorList>
            <person name="Fiebig A."/>
            <person name="Goeker M."/>
            <person name="Klenk H.-P.P."/>
        </authorList>
    </citation>
    <scope>NUCLEOTIDE SEQUENCE [LARGE SCALE GENOMIC DNA]</scope>
    <source>
        <strain evidence="2 3">DSM 17069</strain>
    </source>
</reference>
<keyword evidence="2" id="KW-0378">Hydrolase</keyword>
<feature type="signal peptide" evidence="1">
    <location>
        <begin position="1"/>
        <end position="28"/>
    </location>
</feature>
<sequence>MLKKSFFNVGVLALGLTLGLGGISAAHAKPKVTETIKTYPVSATSLAGLAQEMDKKGPKSYWAYTTWYVKWTGDCKLSVTVDIILPKHKNPSKMPADVRKKFDSMLAALTEHERQHGRHGIAAAEEIERAGCAGGDAIIKKYNAVDIKFDKTTDHGRKKGVTLN</sequence>
<proteinExistence type="predicted"/>
<dbReference type="EMBL" id="AONH01000001">
    <property type="protein sequence ID" value="KGM89498.1"/>
    <property type="molecule type" value="Genomic_DNA"/>
</dbReference>
<gene>
    <name evidence="2" type="ORF">rosmuc_00089</name>
</gene>
<dbReference type="PATRIC" id="fig|1288298.3.peg.89"/>
<protein>
    <submittedName>
        <fullName evidence="2">Putative secreted Zn-dependent protease</fullName>
    </submittedName>
</protein>
<organism evidence="2 3">
    <name type="scientific">Roseovarius mucosus DSM 17069</name>
    <dbReference type="NCBI Taxonomy" id="1288298"/>
    <lineage>
        <taxon>Bacteria</taxon>
        <taxon>Pseudomonadati</taxon>
        <taxon>Pseudomonadota</taxon>
        <taxon>Alphaproteobacteria</taxon>
        <taxon>Rhodobacterales</taxon>
        <taxon>Roseobacteraceae</taxon>
        <taxon>Roseovarius</taxon>
    </lineage>
</organism>
<evidence type="ECO:0000313" key="2">
    <source>
        <dbReference type="EMBL" id="KGM89498.1"/>
    </source>
</evidence>
<dbReference type="GO" id="GO:0006508">
    <property type="term" value="P:proteolysis"/>
    <property type="evidence" value="ECO:0007669"/>
    <property type="project" value="UniProtKB-KW"/>
</dbReference>
<dbReference type="HOGENOM" id="CLU_116731_0_0_5"/>
<dbReference type="AlphaFoldDB" id="A0A0A0HTT7"/>
<evidence type="ECO:0000313" key="3">
    <source>
        <dbReference type="Proteomes" id="UP000030021"/>
    </source>
</evidence>
<name>A0A0A0HTT7_9RHOB</name>
<dbReference type="STRING" id="215743.ROSMUCSMR3_02182"/>
<comment type="caution">
    <text evidence="2">The sequence shown here is derived from an EMBL/GenBank/DDBJ whole genome shotgun (WGS) entry which is preliminary data.</text>
</comment>
<dbReference type="Proteomes" id="UP000030021">
    <property type="component" value="Unassembled WGS sequence"/>
</dbReference>
<dbReference type="InterPro" id="IPR010321">
    <property type="entry name" value="DUF922"/>
</dbReference>
<evidence type="ECO:0000256" key="1">
    <source>
        <dbReference type="SAM" id="SignalP"/>
    </source>
</evidence>
<keyword evidence="1" id="KW-0732">Signal</keyword>
<keyword evidence="2" id="KW-0645">Protease</keyword>
<dbReference type="OrthoDB" id="7862004at2"/>
<feature type="chain" id="PRO_5001970292" evidence="1">
    <location>
        <begin position="29"/>
        <end position="164"/>
    </location>
</feature>
<dbReference type="GO" id="GO:0008233">
    <property type="term" value="F:peptidase activity"/>
    <property type="evidence" value="ECO:0007669"/>
    <property type="project" value="UniProtKB-KW"/>
</dbReference>
<dbReference type="eggNOG" id="COG5664">
    <property type="taxonomic scope" value="Bacteria"/>
</dbReference>